<feature type="region of interest" description="Disordered" evidence="9">
    <location>
        <begin position="602"/>
        <end position="632"/>
    </location>
</feature>
<sequence length="684" mass="77003">MATSRSVRQGKPPPGFASIQDIIDGRYHTGSMVHVAGIVTDFRAPIATRGSDWKCQIRIYDQSVQDDPDVALQFSIFRPEKDMPDARCGDVVMVLAAKVQVYQSSYQLYTNKTTDIYVFDSARIPKPFADASKALRPSTRSPNSRSLNPAEREFVSVLYASVNKERLPTAYEFEMSKINSTNVKNKFSELKDVQDNKFVDTVVQIVRKPYDQGDKITLWVSDYTENPLFYQHQLMGGKGQQTNPYGYTTTSDTPASKSEWSGPLGKLSMQVTCYEPHASAIREEKLTQGSWVSIRNLQIKFGHSMANLEGFLREDRGVQGVKINISQETAHDPQYTRAEVKDALRRKLQYEKTRKTQIKELAEAAIAGAKRRAELCLEGEPAPKKLAKIRRNKKRAQRTQAQKEQDGKNVEAQARNNVPDDAPTNLNMHIKCENGSKAPTSIADVLEPVQHESMMNGETIRFCLPFINANYRTFVHVIDFMPAQLEDFARPKKVSAEYAALSDHGDSDSGSDAASESDDTTTVIKQWEWRFYLHLQEANAPKDDEGPKKSLWAVVDNQSAQMLLDLDATDLRNDEANLGRLRQRMFILWGDLEEQKAQLANRALQARRPSDKMGEPPADSDDEAQAPATKQGRVARIEALSNRPFGCCIRQYGVRVDTENDGKEEGGVRWQRMFGLFGTKIRGV</sequence>
<comment type="subcellular location">
    <subcellularLocation>
        <location evidence="2">Chromosome</location>
        <location evidence="2">Telomere</location>
    </subcellularLocation>
    <subcellularLocation>
        <location evidence="1">Nucleus</location>
    </subcellularLocation>
</comment>
<evidence type="ECO:0000256" key="4">
    <source>
        <dbReference type="ARBA" id="ARBA00015253"/>
    </source>
</evidence>
<evidence type="ECO:0000313" key="11">
    <source>
        <dbReference type="EMBL" id="KAG6014123.1"/>
    </source>
</evidence>
<evidence type="ECO:0000256" key="7">
    <source>
        <dbReference type="ARBA" id="ARBA00023125"/>
    </source>
</evidence>
<dbReference type="GO" id="GO:0010521">
    <property type="term" value="F:telomerase inhibitor activity"/>
    <property type="evidence" value="ECO:0007669"/>
    <property type="project" value="TreeGrafter"/>
</dbReference>
<dbReference type="PANTHER" id="PTHR14513:SF0">
    <property type="entry name" value="PROTECTION OF TELOMERES PROTEIN 1"/>
    <property type="match status" value="1"/>
</dbReference>
<keyword evidence="8" id="KW-0539">Nucleus</keyword>
<dbReference type="GO" id="GO:0032210">
    <property type="term" value="P:regulation of telomere maintenance via telomerase"/>
    <property type="evidence" value="ECO:0007669"/>
    <property type="project" value="TreeGrafter"/>
</dbReference>
<keyword evidence="6" id="KW-0779">Telomere</keyword>
<dbReference type="InterPro" id="IPR028389">
    <property type="entry name" value="POT1"/>
</dbReference>
<organism evidence="11 12">
    <name type="scientific">Claviceps pusilla</name>
    <dbReference type="NCBI Taxonomy" id="123648"/>
    <lineage>
        <taxon>Eukaryota</taxon>
        <taxon>Fungi</taxon>
        <taxon>Dikarya</taxon>
        <taxon>Ascomycota</taxon>
        <taxon>Pezizomycotina</taxon>
        <taxon>Sordariomycetes</taxon>
        <taxon>Hypocreomycetidae</taxon>
        <taxon>Hypocreales</taxon>
        <taxon>Clavicipitaceae</taxon>
        <taxon>Claviceps</taxon>
    </lineage>
</organism>
<keyword evidence="12" id="KW-1185">Reference proteome</keyword>
<dbReference type="Pfam" id="PF02765">
    <property type="entry name" value="POT1"/>
    <property type="match status" value="1"/>
</dbReference>
<dbReference type="GO" id="GO:0098505">
    <property type="term" value="F:G-rich strand telomeric DNA binding"/>
    <property type="evidence" value="ECO:0007669"/>
    <property type="project" value="TreeGrafter"/>
</dbReference>
<evidence type="ECO:0000256" key="5">
    <source>
        <dbReference type="ARBA" id="ARBA00022454"/>
    </source>
</evidence>
<feature type="region of interest" description="Disordered" evidence="9">
    <location>
        <begin position="386"/>
        <end position="424"/>
    </location>
</feature>
<evidence type="ECO:0000256" key="8">
    <source>
        <dbReference type="ARBA" id="ARBA00023242"/>
    </source>
</evidence>
<evidence type="ECO:0000259" key="10">
    <source>
        <dbReference type="SMART" id="SM00976"/>
    </source>
</evidence>
<evidence type="ECO:0000313" key="12">
    <source>
        <dbReference type="Proteomes" id="UP000748025"/>
    </source>
</evidence>
<feature type="domain" description="Telomeric single stranded DNA binding POT1/Cdc13" evidence="10">
    <location>
        <begin position="16"/>
        <end position="164"/>
    </location>
</feature>
<reference evidence="11" key="1">
    <citation type="journal article" date="2020" name="bioRxiv">
        <title>Whole genome comparisons of ergot fungi reveals the divergence and evolution of species within the genus Claviceps are the result of varying mechanisms driving genome evolution and host range expansion.</title>
        <authorList>
            <person name="Wyka S.A."/>
            <person name="Mondo S.J."/>
            <person name="Liu M."/>
            <person name="Dettman J."/>
            <person name="Nalam V."/>
            <person name="Broders K.D."/>
        </authorList>
    </citation>
    <scope>NUCLEOTIDE SEQUENCE</scope>
    <source>
        <strain evidence="11">CCC 602</strain>
    </source>
</reference>
<evidence type="ECO:0000256" key="1">
    <source>
        <dbReference type="ARBA" id="ARBA00004123"/>
    </source>
</evidence>
<keyword evidence="7" id="KW-0238">DNA-binding</keyword>
<dbReference type="Proteomes" id="UP000748025">
    <property type="component" value="Unassembled WGS sequence"/>
</dbReference>
<dbReference type="GO" id="GO:0016233">
    <property type="term" value="P:telomere capping"/>
    <property type="evidence" value="ECO:0007669"/>
    <property type="project" value="TreeGrafter"/>
</dbReference>
<comment type="similarity">
    <text evidence="3">Belongs to the telombin family.</text>
</comment>
<dbReference type="EMBL" id="SRPW01000496">
    <property type="protein sequence ID" value="KAG6014123.1"/>
    <property type="molecule type" value="Genomic_DNA"/>
</dbReference>
<proteinExistence type="inferred from homology"/>
<evidence type="ECO:0000256" key="3">
    <source>
        <dbReference type="ARBA" id="ARBA00008442"/>
    </source>
</evidence>
<gene>
    <name evidence="11" type="ORF">E4U43_006902</name>
</gene>
<dbReference type="Pfam" id="PF16686">
    <property type="entry name" value="POT1PC"/>
    <property type="match status" value="1"/>
</dbReference>
<feature type="compositionally biased region" description="Basic residues" evidence="9">
    <location>
        <begin position="386"/>
        <end position="397"/>
    </location>
</feature>
<name>A0A9P7NDB5_9HYPO</name>
<dbReference type="InterPro" id="IPR032042">
    <property type="entry name" value="POT1PC"/>
</dbReference>
<dbReference type="AlphaFoldDB" id="A0A9P7NDB5"/>
<dbReference type="GO" id="GO:0000783">
    <property type="term" value="C:nuclear telomere cap complex"/>
    <property type="evidence" value="ECO:0007669"/>
    <property type="project" value="TreeGrafter"/>
</dbReference>
<evidence type="ECO:0000256" key="2">
    <source>
        <dbReference type="ARBA" id="ARBA00004574"/>
    </source>
</evidence>
<evidence type="ECO:0000256" key="6">
    <source>
        <dbReference type="ARBA" id="ARBA00022895"/>
    </source>
</evidence>
<accession>A0A9P7NDB5</accession>
<protein>
    <recommendedName>
        <fullName evidence="4">Protection of telomeres protein 1</fullName>
    </recommendedName>
</protein>
<dbReference type="InterPro" id="IPR012340">
    <property type="entry name" value="NA-bd_OB-fold"/>
</dbReference>
<dbReference type="InterPro" id="IPR011564">
    <property type="entry name" value="Telomer_end-bd_POT1/Cdc13"/>
</dbReference>
<dbReference type="OrthoDB" id="2186770at2759"/>
<dbReference type="SMART" id="SM00976">
    <property type="entry name" value="Telo_bind"/>
    <property type="match status" value="1"/>
</dbReference>
<evidence type="ECO:0000256" key="9">
    <source>
        <dbReference type="SAM" id="MobiDB-lite"/>
    </source>
</evidence>
<keyword evidence="5" id="KW-0158">Chromosome</keyword>
<dbReference type="FunFam" id="2.40.50.140:FF:000303">
    <property type="entry name" value="Protection of telomeres protein 1"/>
    <property type="match status" value="1"/>
</dbReference>
<dbReference type="Gene3D" id="2.40.50.140">
    <property type="entry name" value="Nucleic acid-binding proteins"/>
    <property type="match status" value="2"/>
</dbReference>
<dbReference type="PANTHER" id="PTHR14513">
    <property type="entry name" value="PROTECTION OF TELOMERES 1"/>
    <property type="match status" value="1"/>
</dbReference>
<dbReference type="SUPFAM" id="SSF50249">
    <property type="entry name" value="Nucleic acid-binding proteins"/>
    <property type="match status" value="2"/>
</dbReference>
<comment type="caution">
    <text evidence="11">The sequence shown here is derived from an EMBL/GenBank/DDBJ whole genome shotgun (WGS) entry which is preliminary data.</text>
</comment>